<comment type="similarity">
    <text evidence="1">Belongs to the UPF0311 family.</text>
</comment>
<accession>A0A923SBG1</accession>
<proteinExistence type="inferred from homology"/>
<dbReference type="RefSeq" id="WP_187076560.1">
    <property type="nucleotide sequence ID" value="NZ_JACORT010000005.1"/>
</dbReference>
<organism evidence="2 3">
    <name type="scientific">Ramlibacter cellulosilyticus</name>
    <dbReference type="NCBI Taxonomy" id="2764187"/>
    <lineage>
        <taxon>Bacteria</taxon>
        <taxon>Pseudomonadati</taxon>
        <taxon>Pseudomonadota</taxon>
        <taxon>Betaproteobacteria</taxon>
        <taxon>Burkholderiales</taxon>
        <taxon>Comamonadaceae</taxon>
        <taxon>Ramlibacter</taxon>
    </lineage>
</organism>
<dbReference type="EMBL" id="JACORT010000005">
    <property type="protein sequence ID" value="MBC5783804.1"/>
    <property type="molecule type" value="Genomic_DNA"/>
</dbReference>
<sequence>MARLSSPELRFFADLSIEVAAPHEVGDTPAGRRRVISILGGEVQGDGWKARVVPGGADFQLIVAPTLARLDARYLLETEAGELIFVQNSAIRVASAEVTAKLIRGEPVDPSQVYFRCVPSFETAAPSLRWINERIFVGTGVRRPDRVEISAFELA</sequence>
<reference evidence="2" key="1">
    <citation type="submission" date="2020-08" db="EMBL/GenBank/DDBJ databases">
        <title>Ramlibacter sp. USB13 16S ribosomal RNA gene genome sequencing and assembly.</title>
        <authorList>
            <person name="Kang M."/>
        </authorList>
    </citation>
    <scope>NUCLEOTIDE SEQUENCE</scope>
    <source>
        <strain evidence="2">USB13</strain>
    </source>
</reference>
<dbReference type="Gene3D" id="2.40.160.20">
    <property type="match status" value="1"/>
</dbReference>
<dbReference type="InterPro" id="IPR020915">
    <property type="entry name" value="UPF0311"/>
</dbReference>
<protein>
    <recommendedName>
        <fullName evidence="1">UPF0311 protein H8N03_12680</fullName>
    </recommendedName>
</protein>
<dbReference type="HAMAP" id="MF_00775">
    <property type="entry name" value="UPF0311"/>
    <property type="match status" value="1"/>
</dbReference>
<dbReference type="PANTHER" id="PTHR37315:SF1">
    <property type="entry name" value="UPF0311 PROTEIN BLR7842"/>
    <property type="match status" value="1"/>
</dbReference>
<dbReference type="AlphaFoldDB" id="A0A923SBG1"/>
<evidence type="ECO:0000256" key="1">
    <source>
        <dbReference type="HAMAP-Rule" id="MF_00775"/>
    </source>
</evidence>
<dbReference type="Proteomes" id="UP000608513">
    <property type="component" value="Unassembled WGS sequence"/>
</dbReference>
<keyword evidence="3" id="KW-1185">Reference proteome</keyword>
<gene>
    <name evidence="2" type="ORF">H8N03_12680</name>
</gene>
<dbReference type="Pfam" id="PF11578">
    <property type="entry name" value="DUF3237"/>
    <property type="match status" value="1"/>
</dbReference>
<dbReference type="PANTHER" id="PTHR37315">
    <property type="entry name" value="UPF0311 PROTEIN BLR7842"/>
    <property type="match status" value="1"/>
</dbReference>
<name>A0A923SBG1_9BURK</name>
<evidence type="ECO:0000313" key="3">
    <source>
        <dbReference type="Proteomes" id="UP000608513"/>
    </source>
</evidence>
<evidence type="ECO:0000313" key="2">
    <source>
        <dbReference type="EMBL" id="MBC5783804.1"/>
    </source>
</evidence>
<comment type="caution">
    <text evidence="2">The sequence shown here is derived from an EMBL/GenBank/DDBJ whole genome shotgun (WGS) entry which is preliminary data.</text>
</comment>